<evidence type="ECO:0000313" key="3">
    <source>
        <dbReference type="Proteomes" id="UP001500582"/>
    </source>
</evidence>
<organism evidence="2 3">
    <name type="scientific">Mucilaginibacter gynuensis</name>
    <dbReference type="NCBI Taxonomy" id="1302236"/>
    <lineage>
        <taxon>Bacteria</taxon>
        <taxon>Pseudomonadati</taxon>
        <taxon>Bacteroidota</taxon>
        <taxon>Sphingobacteriia</taxon>
        <taxon>Sphingobacteriales</taxon>
        <taxon>Sphingobacteriaceae</taxon>
        <taxon>Mucilaginibacter</taxon>
    </lineage>
</organism>
<keyword evidence="1" id="KW-0175">Coiled coil</keyword>
<accession>A0ABP8GNC6</accession>
<protein>
    <submittedName>
        <fullName evidence="2">Uncharacterized protein</fullName>
    </submittedName>
</protein>
<reference evidence="3" key="1">
    <citation type="journal article" date="2019" name="Int. J. Syst. Evol. Microbiol.">
        <title>The Global Catalogue of Microorganisms (GCM) 10K type strain sequencing project: providing services to taxonomists for standard genome sequencing and annotation.</title>
        <authorList>
            <consortium name="The Broad Institute Genomics Platform"/>
            <consortium name="The Broad Institute Genome Sequencing Center for Infectious Disease"/>
            <person name="Wu L."/>
            <person name="Ma J."/>
        </authorList>
    </citation>
    <scope>NUCLEOTIDE SEQUENCE [LARGE SCALE GENOMIC DNA]</scope>
    <source>
        <strain evidence="3">JCM 17705</strain>
    </source>
</reference>
<proteinExistence type="predicted"/>
<evidence type="ECO:0000256" key="1">
    <source>
        <dbReference type="SAM" id="Coils"/>
    </source>
</evidence>
<name>A0ABP8GNC6_9SPHI</name>
<sequence>MSYANAKTSFEAAVKSLQAELQRYVDSGKASQRAVDVKTDIINKLVEFYQSAEEQIHQLQAEKDATVQQYNKLHTDAAKLVLFSSLCGINPNMALHYQRDELTAMYSQGLRIRLPVADLSKDDAEPPSEKNITEMLMSDNLQYHHDKKYTYLNQFCRK</sequence>
<keyword evidence="3" id="KW-1185">Reference proteome</keyword>
<feature type="coiled-coil region" evidence="1">
    <location>
        <begin position="42"/>
        <end position="69"/>
    </location>
</feature>
<evidence type="ECO:0000313" key="2">
    <source>
        <dbReference type="EMBL" id="GAA4327546.1"/>
    </source>
</evidence>
<dbReference type="EMBL" id="BAABFT010000008">
    <property type="protein sequence ID" value="GAA4327546.1"/>
    <property type="molecule type" value="Genomic_DNA"/>
</dbReference>
<gene>
    <name evidence="2" type="ORF">GCM10023149_31010</name>
</gene>
<dbReference type="Proteomes" id="UP001500582">
    <property type="component" value="Unassembled WGS sequence"/>
</dbReference>
<comment type="caution">
    <text evidence="2">The sequence shown here is derived from an EMBL/GenBank/DDBJ whole genome shotgun (WGS) entry which is preliminary data.</text>
</comment>
<dbReference type="RefSeq" id="WP_345212037.1">
    <property type="nucleotide sequence ID" value="NZ_BAABFT010000008.1"/>
</dbReference>